<evidence type="ECO:0000313" key="1">
    <source>
        <dbReference type="EMBL" id="QJA69932.1"/>
    </source>
</evidence>
<dbReference type="AlphaFoldDB" id="A0A6M3JLQ2"/>
<protein>
    <submittedName>
        <fullName evidence="1">Uncharacterized protein</fullName>
    </submittedName>
</protein>
<reference evidence="1" key="1">
    <citation type="submission" date="2020-03" db="EMBL/GenBank/DDBJ databases">
        <title>The deep terrestrial virosphere.</title>
        <authorList>
            <person name="Holmfeldt K."/>
            <person name="Nilsson E."/>
            <person name="Simone D."/>
            <person name="Lopez-Fernandez M."/>
            <person name="Wu X."/>
            <person name="de Brujin I."/>
            <person name="Lundin D."/>
            <person name="Andersson A."/>
            <person name="Bertilsson S."/>
            <person name="Dopson M."/>
        </authorList>
    </citation>
    <scope>NUCLEOTIDE SEQUENCE</scope>
    <source>
        <strain evidence="1">MM415A04150</strain>
    </source>
</reference>
<dbReference type="EMBL" id="MT141749">
    <property type="protein sequence ID" value="QJA69932.1"/>
    <property type="molecule type" value="Genomic_DNA"/>
</dbReference>
<accession>A0A6M3JLQ2</accession>
<proteinExistence type="predicted"/>
<organism evidence="1">
    <name type="scientific">viral metagenome</name>
    <dbReference type="NCBI Taxonomy" id="1070528"/>
    <lineage>
        <taxon>unclassified sequences</taxon>
        <taxon>metagenomes</taxon>
        <taxon>organismal metagenomes</taxon>
    </lineage>
</organism>
<name>A0A6M3JLQ2_9ZZZZ</name>
<gene>
    <name evidence="1" type="ORF">MM415A04150_0003</name>
</gene>
<sequence length="79" mass="8913">MKLGQRARFYDLFTTTLARSLQDKSWAGLKKGNIVPTIENTNKVIRAVIMASSMDLYLQDLLERACLLLPETKIKGGKQ</sequence>